<dbReference type="InterPro" id="IPR001610">
    <property type="entry name" value="PAC"/>
</dbReference>
<dbReference type="SUPFAM" id="SSF55785">
    <property type="entry name" value="PYP-like sensor domain (PAS domain)"/>
    <property type="match status" value="4"/>
</dbReference>
<dbReference type="NCBIfam" id="TIGR00229">
    <property type="entry name" value="sensory_box"/>
    <property type="match status" value="4"/>
</dbReference>
<name>A0A974PXA7_9RHOO</name>
<reference evidence="9" key="1">
    <citation type="submission" date="2020-11" db="EMBL/GenBank/DDBJ databases">
        <title>Azospira restricta DSM 18626 genome sequence.</title>
        <authorList>
            <person name="Moe W.M."/>
        </authorList>
    </citation>
    <scope>NUCLEOTIDE SEQUENCE</scope>
    <source>
        <strain evidence="9">DSM 18626</strain>
    </source>
</reference>
<keyword evidence="10" id="KW-1185">Reference proteome</keyword>
<dbReference type="InterPro" id="IPR035965">
    <property type="entry name" value="PAS-like_dom_sf"/>
</dbReference>
<dbReference type="KEGG" id="ares:IWH25_15545"/>
<evidence type="ECO:0000256" key="5">
    <source>
        <dbReference type="ARBA" id="ARBA00022777"/>
    </source>
</evidence>
<evidence type="ECO:0000259" key="7">
    <source>
        <dbReference type="PROSITE" id="PS50112"/>
    </source>
</evidence>
<sequence length="760" mass="84827">MPARHRAVDKTLTRLADAAAEPLALLSRGGEILHANPAFCALHGYRCSELLGRELRFLSDEPRSTTDAFGAGRSQILLRIHRRKGGGLLRLELRLDFPDDESPVFLFAREVDGGGEDGNLRWRNAVEIGGDGVWEWNLLSGRQFRSENWYRMLGYAPADGEAETDGFWSSRIHPEDYGRVFAALAACLSGETESYSADYRMRGKNGDWCWVAAHGRVVERESGKPVRMLGVHRDIHALRCAEHVGRANRESFVVLLEHLPDAIAITTCELDGVFIAVNRAYCELAASSAEELIGTRTSSHQLWGNDAQRRAVRELIVRGGAIDDLQSVFRNKRGDEIATSLSARRIVIDGEYRLIVSRRDIRRRVEIEQRLRQSEERWRFAIEGHGDALWEWRVDERTIYRSPRWLSMLGLPDSAVLASQEEHGAAFFTEDLPEVSIGFREMLAGHADELDGECRLRRADGEQIWVSYRCRTMERNGDGRPTKIIGTTRDITQRKLRQKMIDAQLDRLSHADRLLALGEMASAIAHEVNQPLGVVASYAGVLVRKAADHPELRELAVRIENETLRAGQVVWRMRQFSRHGQLDPVALDLRALIDESLEWVRLDNRVQGIGFEVELPEVPLPVRVDRVLIEQALLNLLRNSIQSMADSEHPRSILVRARIDGAQVVVDVADRGCGLPSQVACDVFQPFFTTKPDGLGLGLSITQSIVARHGGRLWSAAREGGGTVFSFSVPVDGECKGDDAAAFAAPPLAEVAASMERDSS</sequence>
<dbReference type="InterPro" id="IPR005467">
    <property type="entry name" value="His_kinase_dom"/>
</dbReference>
<dbReference type="Gene3D" id="1.10.287.130">
    <property type="match status" value="1"/>
</dbReference>
<dbReference type="Proteomes" id="UP000663444">
    <property type="component" value="Chromosome"/>
</dbReference>
<keyword evidence="4" id="KW-0808">Transferase</keyword>
<dbReference type="Pfam" id="PF08447">
    <property type="entry name" value="PAS_3"/>
    <property type="match status" value="2"/>
</dbReference>
<evidence type="ECO:0000256" key="1">
    <source>
        <dbReference type="ARBA" id="ARBA00000085"/>
    </source>
</evidence>
<dbReference type="PROSITE" id="PS50112">
    <property type="entry name" value="PAS"/>
    <property type="match status" value="1"/>
</dbReference>
<dbReference type="AlphaFoldDB" id="A0A974PXA7"/>
<dbReference type="Gene3D" id="3.30.450.20">
    <property type="entry name" value="PAS domain"/>
    <property type="match status" value="4"/>
</dbReference>
<dbReference type="Pfam" id="PF08448">
    <property type="entry name" value="PAS_4"/>
    <property type="match status" value="1"/>
</dbReference>
<dbReference type="InterPro" id="IPR036890">
    <property type="entry name" value="HATPase_C_sf"/>
</dbReference>
<dbReference type="InterPro" id="IPR003594">
    <property type="entry name" value="HATPase_dom"/>
</dbReference>
<keyword evidence="3" id="KW-0597">Phosphoprotein</keyword>
<dbReference type="PRINTS" id="PR00344">
    <property type="entry name" value="BCTRLSENSOR"/>
</dbReference>
<dbReference type="InterPro" id="IPR003661">
    <property type="entry name" value="HisK_dim/P_dom"/>
</dbReference>
<dbReference type="SMART" id="SM00091">
    <property type="entry name" value="PAS"/>
    <property type="match status" value="4"/>
</dbReference>
<dbReference type="InterPro" id="IPR013655">
    <property type="entry name" value="PAS_fold_3"/>
</dbReference>
<dbReference type="SMART" id="SM00086">
    <property type="entry name" value="PAC"/>
    <property type="match status" value="3"/>
</dbReference>
<dbReference type="InterPro" id="IPR004358">
    <property type="entry name" value="Sig_transdc_His_kin-like_C"/>
</dbReference>
<dbReference type="InterPro" id="IPR013656">
    <property type="entry name" value="PAS_4"/>
</dbReference>
<feature type="domain" description="PAC" evidence="8">
    <location>
        <begin position="195"/>
        <end position="247"/>
    </location>
</feature>
<evidence type="ECO:0000259" key="8">
    <source>
        <dbReference type="PROSITE" id="PS50113"/>
    </source>
</evidence>
<evidence type="ECO:0000256" key="3">
    <source>
        <dbReference type="ARBA" id="ARBA00022553"/>
    </source>
</evidence>
<dbReference type="PROSITE" id="PS50113">
    <property type="entry name" value="PAC"/>
    <property type="match status" value="2"/>
</dbReference>
<feature type="domain" description="PAS" evidence="7">
    <location>
        <begin position="8"/>
        <end position="64"/>
    </location>
</feature>
<dbReference type="EMBL" id="CP064781">
    <property type="protein sequence ID" value="QRJ63147.1"/>
    <property type="molecule type" value="Genomic_DNA"/>
</dbReference>
<accession>A0A974PXA7</accession>
<organism evidence="9 10">
    <name type="scientific">Azospira restricta</name>
    <dbReference type="NCBI Taxonomy" id="404405"/>
    <lineage>
        <taxon>Bacteria</taxon>
        <taxon>Pseudomonadati</taxon>
        <taxon>Pseudomonadota</taxon>
        <taxon>Betaproteobacteria</taxon>
        <taxon>Rhodocyclales</taxon>
        <taxon>Rhodocyclaceae</taxon>
        <taxon>Azospira</taxon>
    </lineage>
</organism>
<dbReference type="InterPro" id="IPR000014">
    <property type="entry name" value="PAS"/>
</dbReference>
<dbReference type="InterPro" id="IPR000700">
    <property type="entry name" value="PAS-assoc_C"/>
</dbReference>
<protein>
    <recommendedName>
        <fullName evidence="2">histidine kinase</fullName>
        <ecNumber evidence="2">2.7.13.3</ecNumber>
    </recommendedName>
</protein>
<dbReference type="CDD" id="cd00130">
    <property type="entry name" value="PAS"/>
    <property type="match status" value="3"/>
</dbReference>
<comment type="catalytic activity">
    <reaction evidence="1">
        <text>ATP + protein L-histidine = ADP + protein N-phospho-L-histidine.</text>
        <dbReference type="EC" id="2.7.13.3"/>
    </reaction>
</comment>
<dbReference type="SMART" id="SM00388">
    <property type="entry name" value="HisKA"/>
    <property type="match status" value="1"/>
</dbReference>
<proteinExistence type="predicted"/>
<feature type="domain" description="PAC" evidence="8">
    <location>
        <begin position="450"/>
        <end position="503"/>
    </location>
</feature>
<dbReference type="SUPFAM" id="SSF55874">
    <property type="entry name" value="ATPase domain of HSP90 chaperone/DNA topoisomerase II/histidine kinase"/>
    <property type="match status" value="1"/>
</dbReference>
<evidence type="ECO:0000256" key="4">
    <source>
        <dbReference type="ARBA" id="ARBA00022679"/>
    </source>
</evidence>
<dbReference type="PANTHER" id="PTHR43304:SF1">
    <property type="entry name" value="PAC DOMAIN-CONTAINING PROTEIN"/>
    <property type="match status" value="1"/>
</dbReference>
<evidence type="ECO:0000259" key="6">
    <source>
        <dbReference type="PROSITE" id="PS50109"/>
    </source>
</evidence>
<dbReference type="SMART" id="SM00387">
    <property type="entry name" value="HATPase_c"/>
    <property type="match status" value="1"/>
</dbReference>
<dbReference type="RefSeq" id="WP_203386676.1">
    <property type="nucleotide sequence ID" value="NZ_CP064781.1"/>
</dbReference>
<dbReference type="EC" id="2.7.13.3" evidence="2"/>
<dbReference type="Pfam" id="PF00512">
    <property type="entry name" value="HisKA"/>
    <property type="match status" value="1"/>
</dbReference>
<dbReference type="InterPro" id="IPR036097">
    <property type="entry name" value="HisK_dim/P_sf"/>
</dbReference>
<dbReference type="PANTHER" id="PTHR43304">
    <property type="entry name" value="PHYTOCHROME-LIKE PROTEIN CPH1"/>
    <property type="match status" value="1"/>
</dbReference>
<dbReference type="InterPro" id="IPR052162">
    <property type="entry name" value="Sensor_kinase/Photoreceptor"/>
</dbReference>
<dbReference type="Gene3D" id="3.30.565.10">
    <property type="entry name" value="Histidine kinase-like ATPase, C-terminal domain"/>
    <property type="match status" value="1"/>
</dbReference>
<dbReference type="PROSITE" id="PS50109">
    <property type="entry name" value="HIS_KIN"/>
    <property type="match status" value="1"/>
</dbReference>
<dbReference type="SUPFAM" id="SSF47384">
    <property type="entry name" value="Homodimeric domain of signal transducing histidine kinase"/>
    <property type="match status" value="1"/>
</dbReference>
<feature type="domain" description="Histidine kinase" evidence="6">
    <location>
        <begin position="523"/>
        <end position="733"/>
    </location>
</feature>
<keyword evidence="5" id="KW-0418">Kinase</keyword>
<gene>
    <name evidence="9" type="ORF">IWH25_15545</name>
</gene>
<evidence type="ECO:0000313" key="9">
    <source>
        <dbReference type="EMBL" id="QRJ63147.1"/>
    </source>
</evidence>
<evidence type="ECO:0000256" key="2">
    <source>
        <dbReference type="ARBA" id="ARBA00012438"/>
    </source>
</evidence>
<evidence type="ECO:0000313" key="10">
    <source>
        <dbReference type="Proteomes" id="UP000663444"/>
    </source>
</evidence>
<dbReference type="GO" id="GO:0000155">
    <property type="term" value="F:phosphorelay sensor kinase activity"/>
    <property type="evidence" value="ECO:0007669"/>
    <property type="project" value="InterPro"/>
</dbReference>
<dbReference type="Pfam" id="PF13188">
    <property type="entry name" value="PAS_8"/>
    <property type="match status" value="1"/>
</dbReference>
<dbReference type="CDD" id="cd00082">
    <property type="entry name" value="HisKA"/>
    <property type="match status" value="1"/>
</dbReference>
<dbReference type="Pfam" id="PF02518">
    <property type="entry name" value="HATPase_c"/>
    <property type="match status" value="1"/>
</dbReference>